<proteinExistence type="predicted"/>
<name>A0ABN3QPA9_9ACTN</name>
<evidence type="ECO:0000313" key="3">
    <source>
        <dbReference type="Proteomes" id="UP001501509"/>
    </source>
</evidence>
<protein>
    <submittedName>
        <fullName evidence="2">Uncharacterized protein</fullName>
    </submittedName>
</protein>
<feature type="region of interest" description="Disordered" evidence="1">
    <location>
        <begin position="39"/>
        <end position="64"/>
    </location>
</feature>
<organism evidence="2 3">
    <name type="scientific">Actinomadura fulvescens</name>
    <dbReference type="NCBI Taxonomy" id="46160"/>
    <lineage>
        <taxon>Bacteria</taxon>
        <taxon>Bacillati</taxon>
        <taxon>Actinomycetota</taxon>
        <taxon>Actinomycetes</taxon>
        <taxon>Streptosporangiales</taxon>
        <taxon>Thermomonosporaceae</taxon>
        <taxon>Actinomadura</taxon>
    </lineage>
</organism>
<feature type="region of interest" description="Disordered" evidence="1">
    <location>
        <begin position="83"/>
        <end position="103"/>
    </location>
</feature>
<evidence type="ECO:0000313" key="2">
    <source>
        <dbReference type="EMBL" id="GAA2631753.1"/>
    </source>
</evidence>
<feature type="compositionally biased region" description="Polar residues" evidence="1">
    <location>
        <begin position="85"/>
        <end position="102"/>
    </location>
</feature>
<reference evidence="2 3" key="1">
    <citation type="journal article" date="2019" name="Int. J. Syst. Evol. Microbiol.">
        <title>The Global Catalogue of Microorganisms (GCM) 10K type strain sequencing project: providing services to taxonomists for standard genome sequencing and annotation.</title>
        <authorList>
            <consortium name="The Broad Institute Genomics Platform"/>
            <consortium name="The Broad Institute Genome Sequencing Center for Infectious Disease"/>
            <person name="Wu L."/>
            <person name="Ma J."/>
        </authorList>
    </citation>
    <scope>NUCLEOTIDE SEQUENCE [LARGE SCALE GENOMIC DNA]</scope>
    <source>
        <strain evidence="2 3">JCM 6833</strain>
    </source>
</reference>
<dbReference type="EMBL" id="BAAATD010000016">
    <property type="protein sequence ID" value="GAA2631753.1"/>
    <property type="molecule type" value="Genomic_DNA"/>
</dbReference>
<feature type="compositionally biased region" description="Polar residues" evidence="1">
    <location>
        <begin position="49"/>
        <end position="64"/>
    </location>
</feature>
<keyword evidence="3" id="KW-1185">Reference proteome</keyword>
<gene>
    <name evidence="2" type="ORF">GCM10010411_82390</name>
</gene>
<comment type="caution">
    <text evidence="2">The sequence shown here is derived from an EMBL/GenBank/DDBJ whole genome shotgun (WGS) entry which is preliminary data.</text>
</comment>
<accession>A0ABN3QPA9</accession>
<evidence type="ECO:0000256" key="1">
    <source>
        <dbReference type="SAM" id="MobiDB-lite"/>
    </source>
</evidence>
<dbReference type="RefSeq" id="WP_410557316.1">
    <property type="nucleotide sequence ID" value="NZ_JAXCGB010000026.1"/>
</dbReference>
<dbReference type="Proteomes" id="UP001501509">
    <property type="component" value="Unassembled WGS sequence"/>
</dbReference>
<sequence>MVIRVTAMGAKDTWKQLRTNLAGFKPTVLDDRYKSAPQVARQVVEDSSGKAQRSKNGSHSCQPGSASFAKWFAERLGKQFGFTPGGSQADSVGRPASTQSWMPSRYLRTLV</sequence>